<dbReference type="Pfam" id="PF13561">
    <property type="entry name" value="adh_short_C2"/>
    <property type="match status" value="1"/>
</dbReference>
<dbReference type="PANTHER" id="PTHR43669">
    <property type="entry name" value="5-KETO-D-GLUCONATE 5-REDUCTASE"/>
    <property type="match status" value="1"/>
</dbReference>
<comment type="caution">
    <text evidence="3">The sequence shown here is derived from an EMBL/GenBank/DDBJ whole genome shotgun (WGS) entry which is preliminary data.</text>
</comment>
<comment type="similarity">
    <text evidence="1">Belongs to the short-chain dehydrogenases/reductases (SDR) family.</text>
</comment>
<protein>
    <submittedName>
        <fullName evidence="3">SDR family oxidoreductase</fullName>
    </submittedName>
</protein>
<evidence type="ECO:0000256" key="2">
    <source>
        <dbReference type="ARBA" id="ARBA00023002"/>
    </source>
</evidence>
<reference evidence="3 4" key="1">
    <citation type="submission" date="2019-03" db="EMBL/GenBank/DDBJ databases">
        <title>Draft genome sequences of novel Actinobacteria.</title>
        <authorList>
            <person name="Sahin N."/>
            <person name="Ay H."/>
            <person name="Saygin H."/>
        </authorList>
    </citation>
    <scope>NUCLEOTIDE SEQUENCE [LARGE SCALE GENOMIC DNA]</scope>
    <source>
        <strain evidence="3 4">DSM 45941</strain>
    </source>
</reference>
<dbReference type="SUPFAM" id="SSF51735">
    <property type="entry name" value="NAD(P)-binding Rossmann-fold domains"/>
    <property type="match status" value="1"/>
</dbReference>
<dbReference type="CDD" id="cd05233">
    <property type="entry name" value="SDR_c"/>
    <property type="match status" value="1"/>
</dbReference>
<evidence type="ECO:0000313" key="4">
    <source>
        <dbReference type="Proteomes" id="UP000295578"/>
    </source>
</evidence>
<accession>A0A4R5BIJ5</accession>
<dbReference type="PANTHER" id="PTHR43669:SF3">
    <property type="entry name" value="ALCOHOL DEHYDROGENASE, PUTATIVE (AFU_ORTHOLOGUE AFUA_3G03445)-RELATED"/>
    <property type="match status" value="1"/>
</dbReference>
<sequence>MLLQNKNAVVHGGGGRIGGAVARAFAREGARVFLAGRTPGRLEKTAAAIAEAGGAVETAVVDALDERAVEEHAAAVAAAAGSLDVSFNAVGTWGDVQATPMVELGLADYLRPVEIATTAHFLTARAAARRMAAQGSGVILTLSATGTLSKVALRTPIPMGGFGVACAAIEGLTRALAGELGTSGVRVVCLRPEGIAEPFADPDPDSHRATITNVVEQEALLRRRPSVQEVADVAAFLASDRAGAMTGTVVNVSCGTVVD</sequence>
<dbReference type="PRINTS" id="PR00081">
    <property type="entry name" value="GDHRDH"/>
</dbReference>
<dbReference type="InterPro" id="IPR002347">
    <property type="entry name" value="SDR_fam"/>
</dbReference>
<proteinExistence type="inferred from homology"/>
<dbReference type="GO" id="GO:0016491">
    <property type="term" value="F:oxidoreductase activity"/>
    <property type="evidence" value="ECO:0007669"/>
    <property type="project" value="UniProtKB-KW"/>
</dbReference>
<gene>
    <name evidence="3" type="ORF">E1293_09345</name>
</gene>
<dbReference type="AlphaFoldDB" id="A0A4R5BIJ5"/>
<dbReference type="OrthoDB" id="670853at2"/>
<evidence type="ECO:0000313" key="3">
    <source>
        <dbReference type="EMBL" id="TDD86508.1"/>
    </source>
</evidence>
<dbReference type="Gene3D" id="3.40.50.720">
    <property type="entry name" value="NAD(P)-binding Rossmann-like Domain"/>
    <property type="match status" value="1"/>
</dbReference>
<dbReference type="RefSeq" id="WP_132195945.1">
    <property type="nucleotide sequence ID" value="NZ_SMKY01000029.1"/>
</dbReference>
<evidence type="ECO:0000256" key="1">
    <source>
        <dbReference type="ARBA" id="ARBA00006484"/>
    </source>
</evidence>
<keyword evidence="2" id="KW-0560">Oxidoreductase</keyword>
<dbReference type="EMBL" id="SMKY01000029">
    <property type="protein sequence ID" value="TDD86508.1"/>
    <property type="molecule type" value="Genomic_DNA"/>
</dbReference>
<keyword evidence="4" id="KW-1185">Reference proteome</keyword>
<dbReference type="InterPro" id="IPR036291">
    <property type="entry name" value="NAD(P)-bd_dom_sf"/>
</dbReference>
<dbReference type="Proteomes" id="UP000295578">
    <property type="component" value="Unassembled WGS sequence"/>
</dbReference>
<name>A0A4R5BIJ5_9ACTN</name>
<organism evidence="3 4">
    <name type="scientific">Actinomadura darangshiensis</name>
    <dbReference type="NCBI Taxonomy" id="705336"/>
    <lineage>
        <taxon>Bacteria</taxon>
        <taxon>Bacillati</taxon>
        <taxon>Actinomycetota</taxon>
        <taxon>Actinomycetes</taxon>
        <taxon>Streptosporangiales</taxon>
        <taxon>Thermomonosporaceae</taxon>
        <taxon>Actinomadura</taxon>
    </lineage>
</organism>